<feature type="non-terminal residue" evidence="1">
    <location>
        <position position="52"/>
    </location>
</feature>
<protein>
    <recommendedName>
        <fullName evidence="3">MBL fold metallo-hydrolase</fullName>
    </recommendedName>
</protein>
<accession>A0ABD0J808</accession>
<organism evidence="1 2">
    <name type="scientific">Batillaria attramentaria</name>
    <dbReference type="NCBI Taxonomy" id="370345"/>
    <lineage>
        <taxon>Eukaryota</taxon>
        <taxon>Metazoa</taxon>
        <taxon>Spiralia</taxon>
        <taxon>Lophotrochozoa</taxon>
        <taxon>Mollusca</taxon>
        <taxon>Gastropoda</taxon>
        <taxon>Caenogastropoda</taxon>
        <taxon>Sorbeoconcha</taxon>
        <taxon>Cerithioidea</taxon>
        <taxon>Batillariidae</taxon>
        <taxon>Batillaria</taxon>
    </lineage>
</organism>
<evidence type="ECO:0008006" key="3">
    <source>
        <dbReference type="Google" id="ProtNLM"/>
    </source>
</evidence>
<dbReference type="EMBL" id="JACVVK020000577">
    <property type="protein sequence ID" value="KAK7465098.1"/>
    <property type="molecule type" value="Genomic_DNA"/>
</dbReference>
<name>A0ABD0J808_9CAEN</name>
<reference evidence="1 2" key="1">
    <citation type="journal article" date="2023" name="Sci. Data">
        <title>Genome assembly of the Korean intertidal mud-creeper Batillaria attramentaria.</title>
        <authorList>
            <person name="Patra A.K."/>
            <person name="Ho P.T."/>
            <person name="Jun S."/>
            <person name="Lee S.J."/>
            <person name="Kim Y."/>
            <person name="Won Y.J."/>
        </authorList>
    </citation>
    <scope>NUCLEOTIDE SEQUENCE [LARGE SCALE GENOMIC DNA]</scope>
    <source>
        <strain evidence="1">Wonlab-2016</strain>
    </source>
</reference>
<dbReference type="AlphaFoldDB" id="A0ABD0J808"/>
<evidence type="ECO:0000313" key="1">
    <source>
        <dbReference type="EMBL" id="KAK7465098.1"/>
    </source>
</evidence>
<dbReference type="Proteomes" id="UP001519460">
    <property type="component" value="Unassembled WGS sequence"/>
</dbReference>
<comment type="caution">
    <text evidence="1">The sequence shown here is derived from an EMBL/GenBank/DDBJ whole genome shotgun (WGS) entry which is preliminary data.</text>
</comment>
<keyword evidence="2" id="KW-1185">Reference proteome</keyword>
<evidence type="ECO:0000313" key="2">
    <source>
        <dbReference type="Proteomes" id="UP001519460"/>
    </source>
</evidence>
<sequence>MPDKYLEEVEWFNAPYPRPLNVNCTGLEDMIRFKEMIWDNPPNVILPGHERY</sequence>
<proteinExistence type="predicted"/>
<gene>
    <name evidence="1" type="ORF">BaRGS_00037719</name>
</gene>